<evidence type="ECO:0000313" key="1">
    <source>
        <dbReference type="EMBL" id="GAA0167156.1"/>
    </source>
</evidence>
<name>A0AAV3R790_LITER</name>
<accession>A0AAV3R790</accession>
<comment type="caution">
    <text evidence="2">The sequence shown here is derived from an EMBL/GenBank/DDBJ whole genome shotgun (WGS) entry which is preliminary data.</text>
</comment>
<dbReference type="EMBL" id="BAABME010007831">
    <property type="protein sequence ID" value="GAA0171803.1"/>
    <property type="molecule type" value="Genomic_DNA"/>
</dbReference>
<organism evidence="2 3">
    <name type="scientific">Lithospermum erythrorhizon</name>
    <name type="common">Purple gromwell</name>
    <name type="synonym">Lithospermum officinale var. erythrorhizon</name>
    <dbReference type="NCBI Taxonomy" id="34254"/>
    <lineage>
        <taxon>Eukaryota</taxon>
        <taxon>Viridiplantae</taxon>
        <taxon>Streptophyta</taxon>
        <taxon>Embryophyta</taxon>
        <taxon>Tracheophyta</taxon>
        <taxon>Spermatophyta</taxon>
        <taxon>Magnoliopsida</taxon>
        <taxon>eudicotyledons</taxon>
        <taxon>Gunneridae</taxon>
        <taxon>Pentapetalae</taxon>
        <taxon>asterids</taxon>
        <taxon>lamiids</taxon>
        <taxon>Boraginales</taxon>
        <taxon>Boraginaceae</taxon>
        <taxon>Boraginoideae</taxon>
        <taxon>Lithospermeae</taxon>
        <taxon>Lithospermum</taxon>
    </lineage>
</organism>
<evidence type="ECO:0000313" key="3">
    <source>
        <dbReference type="Proteomes" id="UP001454036"/>
    </source>
</evidence>
<dbReference type="Proteomes" id="UP001454036">
    <property type="component" value="Unassembled WGS sequence"/>
</dbReference>
<dbReference type="AlphaFoldDB" id="A0AAV3R790"/>
<sequence length="112" mass="12551">MTEDINDPVSPNFQKRKQLHSLALSPLVQSCYRVPMSLTFPLTPREARGSSSIGKDETTRITRNEIRYLEGMIQSSIAKKFELEARLQSIAREVDLEVDPAIGDSEAEASQD</sequence>
<reference evidence="2 3" key="1">
    <citation type="submission" date="2024-01" db="EMBL/GenBank/DDBJ databases">
        <title>The complete chloroplast genome sequence of Lithospermum erythrorhizon: insights into the phylogenetic relationship among Boraginaceae species and the maternal lineages of purple gromwells.</title>
        <authorList>
            <person name="Okada T."/>
            <person name="Watanabe K."/>
        </authorList>
    </citation>
    <scope>NUCLEOTIDE SEQUENCE [LARGE SCALE GENOMIC DNA]</scope>
</reference>
<gene>
    <name evidence="1" type="ORF">LIER_22150</name>
    <name evidence="2" type="ORF">LIER_25755</name>
</gene>
<proteinExistence type="predicted"/>
<dbReference type="EMBL" id="BAABME010005984">
    <property type="protein sequence ID" value="GAA0167156.1"/>
    <property type="molecule type" value="Genomic_DNA"/>
</dbReference>
<protein>
    <submittedName>
        <fullName evidence="2">Uncharacterized protein</fullName>
    </submittedName>
</protein>
<keyword evidence="3" id="KW-1185">Reference proteome</keyword>
<evidence type="ECO:0000313" key="2">
    <source>
        <dbReference type="EMBL" id="GAA0171803.1"/>
    </source>
</evidence>